<protein>
    <submittedName>
        <fullName evidence="2">DUF2236 domain-containing protein</fullName>
    </submittedName>
</protein>
<evidence type="ECO:0000313" key="2">
    <source>
        <dbReference type="EMBL" id="MBO2445805.1"/>
    </source>
</evidence>
<dbReference type="AlphaFoldDB" id="A0A939P5W8"/>
<reference evidence="2" key="1">
    <citation type="submission" date="2021-03" db="EMBL/GenBank/DDBJ databases">
        <authorList>
            <person name="Kanchanasin P."/>
            <person name="Saeng-In P."/>
            <person name="Phongsopitanun W."/>
            <person name="Yuki M."/>
            <person name="Kudo T."/>
            <person name="Ohkuma M."/>
            <person name="Tanasupawat S."/>
        </authorList>
    </citation>
    <scope>NUCLEOTIDE SEQUENCE</scope>
    <source>
        <strain evidence="2">GKU 128</strain>
    </source>
</reference>
<dbReference type="Pfam" id="PF09995">
    <property type="entry name" value="MPAB_Lcp_cat"/>
    <property type="match status" value="1"/>
</dbReference>
<dbReference type="RefSeq" id="WP_208253398.1">
    <property type="nucleotide sequence ID" value="NZ_JAGEOJ010000001.1"/>
</dbReference>
<gene>
    <name evidence="2" type="ORF">J4573_01760</name>
</gene>
<evidence type="ECO:0000259" key="1">
    <source>
        <dbReference type="Pfam" id="PF09995"/>
    </source>
</evidence>
<comment type="caution">
    <text evidence="2">The sequence shown here is derived from an EMBL/GenBank/DDBJ whole genome shotgun (WGS) entry which is preliminary data.</text>
</comment>
<dbReference type="InterPro" id="IPR018713">
    <property type="entry name" value="MPAB/Lcp_cat_dom"/>
</dbReference>
<keyword evidence="3" id="KW-1185">Reference proteome</keyword>
<dbReference type="PANTHER" id="PTHR36151:SF3">
    <property type="entry name" value="ER-BOUND OXYGENASE MPAB_MPAB'_RUBBER OXYGENASE CATALYTIC DOMAIN-CONTAINING PROTEIN"/>
    <property type="match status" value="1"/>
</dbReference>
<feature type="domain" description="ER-bound oxygenase mpaB/mpaB'/Rubber oxygenase catalytic" evidence="1">
    <location>
        <begin position="16"/>
        <end position="241"/>
    </location>
</feature>
<dbReference type="EMBL" id="JAGEOJ010000001">
    <property type="protein sequence ID" value="MBO2445805.1"/>
    <property type="molecule type" value="Genomic_DNA"/>
</dbReference>
<evidence type="ECO:0000313" key="3">
    <source>
        <dbReference type="Proteomes" id="UP000669179"/>
    </source>
</evidence>
<name>A0A939P5W8_9ACTN</name>
<dbReference type="PANTHER" id="PTHR36151">
    <property type="entry name" value="BLR2777 PROTEIN"/>
    <property type="match status" value="1"/>
</dbReference>
<organism evidence="2 3">
    <name type="scientific">Actinomadura barringtoniae</name>
    <dbReference type="NCBI Taxonomy" id="1427535"/>
    <lineage>
        <taxon>Bacteria</taxon>
        <taxon>Bacillati</taxon>
        <taxon>Actinomycetota</taxon>
        <taxon>Actinomycetes</taxon>
        <taxon>Streptosporangiales</taxon>
        <taxon>Thermomonosporaceae</taxon>
        <taxon>Actinomadura</taxon>
    </lineage>
</organism>
<accession>A0A939P5W8</accession>
<sequence>MERSDELPFRPGDMSWKIMREPVLGLGAAPTLLLQVTHPLVAAGVAQYSNFESDPFARLWRTADIMLKLSFGAPEVSAKQSRILRQMHKRVEGVSDEGVAYRALDPDLLMWVWATLVHNGIDLYQRTFGRLSDDERERFYSEQKLIAYACGVPEGHCPETYVAFRAYVQRVVREELRPTTISAKLLDTERKLPMPWPLGSAYIHLNLLAAGALLPAPLRRELGIPWNSRRALTFAALIEANRAAAKVTPTAVRHRPTDYVVNRERPLNLFSPSRGRRRGTLPGRAA</sequence>
<dbReference type="Proteomes" id="UP000669179">
    <property type="component" value="Unassembled WGS sequence"/>
</dbReference>
<dbReference type="GO" id="GO:0016491">
    <property type="term" value="F:oxidoreductase activity"/>
    <property type="evidence" value="ECO:0007669"/>
    <property type="project" value="InterPro"/>
</dbReference>
<proteinExistence type="predicted"/>